<accession>A0A073CJM3</accession>
<keyword evidence="2" id="KW-1185">Reference proteome</keyword>
<dbReference type="PANTHER" id="PTHR31687:SF3">
    <property type="entry name" value="PROTEIN URG3"/>
    <property type="match status" value="1"/>
</dbReference>
<proteinExistence type="predicted"/>
<evidence type="ECO:0008006" key="3">
    <source>
        <dbReference type="Google" id="ProtNLM"/>
    </source>
</evidence>
<protein>
    <recommendedName>
        <fullName evidence="3">Uracil phosphoribosyltransferase</fullName>
    </recommendedName>
</protein>
<dbReference type="AlphaFoldDB" id="A0A073CJM3"/>
<dbReference type="STRING" id="388467.A19Y_3077"/>
<gene>
    <name evidence="1" type="ORF">A19Y_3077</name>
</gene>
<dbReference type="HOGENOM" id="CLU_026445_1_0_3"/>
<evidence type="ECO:0000313" key="2">
    <source>
        <dbReference type="Proteomes" id="UP000027395"/>
    </source>
</evidence>
<dbReference type="Pfam" id="PF07958">
    <property type="entry name" value="DUF1688"/>
    <property type="match status" value="1"/>
</dbReference>
<dbReference type="eggNOG" id="COG0807">
    <property type="taxonomic scope" value="Bacteria"/>
</dbReference>
<organism evidence="1 2">
    <name type="scientific">Planktothrix agardhii (strain NIVA-CYA 126/8)</name>
    <dbReference type="NCBI Taxonomy" id="388467"/>
    <lineage>
        <taxon>Bacteria</taxon>
        <taxon>Bacillati</taxon>
        <taxon>Cyanobacteriota</taxon>
        <taxon>Cyanophyceae</taxon>
        <taxon>Oscillatoriophycideae</taxon>
        <taxon>Oscillatoriales</taxon>
        <taxon>Microcoleaceae</taxon>
        <taxon>Planktothrix</taxon>
    </lineage>
</organism>
<reference evidence="1 2" key="1">
    <citation type="journal article" date="2014" name="Appl. Environ. Microbiol.">
        <title>Elucidation of insertion elements encoded on plasmids and in vitro construction of shuttle vectors from the toxic cyanobacterium Planktothrix.</title>
        <authorList>
            <person name="Christiansen G."/>
            <person name="Goesmann A."/>
            <person name="Kurmayer R."/>
        </authorList>
    </citation>
    <scope>NUCLEOTIDE SEQUENCE [LARGE SCALE GENOMIC DNA]</scope>
    <source>
        <strain evidence="1 2">NIVA-CYA 126/8</strain>
    </source>
</reference>
<name>A0A073CJM3_PLAA1</name>
<dbReference type="PANTHER" id="PTHR31687">
    <property type="match status" value="1"/>
</dbReference>
<dbReference type="Proteomes" id="UP000027395">
    <property type="component" value="Chromosome"/>
</dbReference>
<evidence type="ECO:0000313" key="1">
    <source>
        <dbReference type="EMBL" id="KEI67908.1"/>
    </source>
</evidence>
<dbReference type="EMBL" id="CM002803">
    <property type="protein sequence ID" value="KEI67908.1"/>
    <property type="molecule type" value="Genomic_DNA"/>
</dbReference>
<dbReference type="PATRIC" id="fig|388467.6.peg.3023"/>
<sequence>MLQILDQVANNFFLFPVPCSLNIKMQNRENYSNAIAYFCSPQAIRERCNFIFDLALSNQLQHFIYHPEKLELVANFVLDNITQNYPDLNVPFHSRWRHFEVGNIPRIENLQKQLNGLSQLEQTQAKLDLAIISVLLDAGAGEKWHYQESETGLIWRRSEGLAIASYEMFGQGLFSSNIEYPFQADAQGLMNLTESQLITGFQVNENNYLTGVKGRLELLKKLGETLSNYPHLFGEIHPRPGKLANYFLTQTQNNQLSAVIVLNAILEGLGEIWPGRLTLNQVNLGDVWYYSGLETLDSEYPFVPFHKLSQWLTYSLLEPLQDLGLEIIDLDQLTGLAEYRNGGLILDLGLLELKDNNLSEKLHKPDSNIIIEWRSLTIIILDKIAEILRQKLNLTSQEFPLVKVLQGGTWNAGREIAKQQRFDGSPPLKLESDGTVF</sequence>
<dbReference type="InterPro" id="IPR012469">
    <property type="entry name" value="DUF1688"/>
</dbReference>